<feature type="transmembrane region" description="Helical" evidence="7">
    <location>
        <begin position="241"/>
        <end position="258"/>
    </location>
</feature>
<evidence type="ECO:0000256" key="4">
    <source>
        <dbReference type="ARBA" id="ARBA00022989"/>
    </source>
</evidence>
<evidence type="ECO:0000313" key="8">
    <source>
        <dbReference type="EMBL" id="HGK28461.1"/>
    </source>
</evidence>
<dbReference type="GO" id="GO:0010043">
    <property type="term" value="P:response to zinc ion"/>
    <property type="evidence" value="ECO:0007669"/>
    <property type="project" value="TreeGrafter"/>
</dbReference>
<accession>A0A7C4GFP4</accession>
<evidence type="ECO:0000256" key="1">
    <source>
        <dbReference type="ARBA" id="ARBA00004141"/>
    </source>
</evidence>
<dbReference type="InterPro" id="IPR037294">
    <property type="entry name" value="ABC_BtuC-like"/>
</dbReference>
<gene>
    <name evidence="8" type="ORF">ENS41_05845</name>
</gene>
<name>A0A7C4GFP4_UNCW3</name>
<evidence type="ECO:0000256" key="6">
    <source>
        <dbReference type="RuleBase" id="RU003943"/>
    </source>
</evidence>
<dbReference type="InterPro" id="IPR001626">
    <property type="entry name" value="ABC_TroCD"/>
</dbReference>
<sequence length="267" mass="27597">MWGLFWRPVVAAVVGGAACGVVGVWIVMLNLPFVGVAMSHAAFAGAIAGLLGGVNPLVTSLAFCVAAALAIGPLADRADVEPGVSLGIVFSLMLGLAFLGIGLLPGPRTEALGFIWGSILLVTTSDLIVLGASTLAVLGFMALFRKEIATMLFSREVARAVGIHERPLFLAMLALCGLTVTANLNTIGGLLIFSLVVNPPSAAYQLAWRLKTMYLLSAVFAVASCLAGLAASWLFDVPAGAVIIVASTVIFGVSLLLSPKRRRPRVA</sequence>
<feature type="transmembrane region" description="Helical" evidence="7">
    <location>
        <begin position="83"/>
        <end position="104"/>
    </location>
</feature>
<keyword evidence="3 6" id="KW-0812">Transmembrane</keyword>
<feature type="transmembrane region" description="Helical" evidence="7">
    <location>
        <begin position="41"/>
        <end position="71"/>
    </location>
</feature>
<comment type="similarity">
    <text evidence="2 6">Belongs to the ABC-3 integral membrane protein family.</text>
</comment>
<dbReference type="Gene3D" id="1.10.3470.10">
    <property type="entry name" value="ABC transporter involved in vitamin B12 uptake, BtuC"/>
    <property type="match status" value="1"/>
</dbReference>
<keyword evidence="4 7" id="KW-1133">Transmembrane helix</keyword>
<dbReference type="GO" id="GO:0043190">
    <property type="term" value="C:ATP-binding cassette (ABC) transporter complex"/>
    <property type="evidence" value="ECO:0007669"/>
    <property type="project" value="InterPro"/>
</dbReference>
<feature type="transmembrane region" description="Helical" evidence="7">
    <location>
        <begin position="6"/>
        <end position="29"/>
    </location>
</feature>
<dbReference type="SUPFAM" id="SSF81345">
    <property type="entry name" value="ABC transporter involved in vitamin B12 uptake, BtuC"/>
    <property type="match status" value="1"/>
</dbReference>
<dbReference type="PROSITE" id="PS51257">
    <property type="entry name" value="PROKAR_LIPOPROTEIN"/>
    <property type="match status" value="1"/>
</dbReference>
<evidence type="ECO:0000256" key="2">
    <source>
        <dbReference type="ARBA" id="ARBA00008034"/>
    </source>
</evidence>
<comment type="caution">
    <text evidence="8">The sequence shown here is derived from an EMBL/GenBank/DDBJ whole genome shotgun (WGS) entry which is preliminary data.</text>
</comment>
<keyword evidence="6" id="KW-0813">Transport</keyword>
<proteinExistence type="inferred from homology"/>
<protein>
    <submittedName>
        <fullName evidence="8">Metal ABC transporter permease</fullName>
    </submittedName>
</protein>
<dbReference type="PANTHER" id="PTHR30477">
    <property type="entry name" value="ABC-TRANSPORTER METAL-BINDING PROTEIN"/>
    <property type="match status" value="1"/>
</dbReference>
<keyword evidence="5 7" id="KW-0472">Membrane</keyword>
<dbReference type="AlphaFoldDB" id="A0A7C4GFP4"/>
<evidence type="ECO:0000256" key="5">
    <source>
        <dbReference type="ARBA" id="ARBA00023136"/>
    </source>
</evidence>
<dbReference type="PANTHER" id="PTHR30477:SF0">
    <property type="entry name" value="METAL TRANSPORT SYSTEM MEMBRANE PROTEIN TM_0125-RELATED"/>
    <property type="match status" value="1"/>
</dbReference>
<dbReference type="GO" id="GO:0055085">
    <property type="term" value="P:transmembrane transport"/>
    <property type="evidence" value="ECO:0007669"/>
    <property type="project" value="InterPro"/>
</dbReference>
<evidence type="ECO:0000256" key="3">
    <source>
        <dbReference type="ARBA" id="ARBA00022692"/>
    </source>
</evidence>
<feature type="transmembrane region" description="Helical" evidence="7">
    <location>
        <begin position="168"/>
        <end position="193"/>
    </location>
</feature>
<dbReference type="EMBL" id="DSUT01000121">
    <property type="protein sequence ID" value="HGK28461.1"/>
    <property type="molecule type" value="Genomic_DNA"/>
</dbReference>
<evidence type="ECO:0000256" key="7">
    <source>
        <dbReference type="SAM" id="Phobius"/>
    </source>
</evidence>
<feature type="transmembrane region" description="Helical" evidence="7">
    <location>
        <begin position="214"/>
        <end position="235"/>
    </location>
</feature>
<feature type="transmembrane region" description="Helical" evidence="7">
    <location>
        <begin position="111"/>
        <end position="144"/>
    </location>
</feature>
<organism evidence="8">
    <name type="scientific">candidate division WOR-3 bacterium</name>
    <dbReference type="NCBI Taxonomy" id="2052148"/>
    <lineage>
        <taxon>Bacteria</taxon>
        <taxon>Bacteria division WOR-3</taxon>
    </lineage>
</organism>
<dbReference type="Pfam" id="PF00950">
    <property type="entry name" value="ABC-3"/>
    <property type="match status" value="1"/>
</dbReference>
<comment type="subcellular location">
    <subcellularLocation>
        <location evidence="6">Cell membrane</location>
        <topology evidence="6">Multi-pass membrane protein</topology>
    </subcellularLocation>
    <subcellularLocation>
        <location evidence="1">Membrane</location>
        <topology evidence="1">Multi-pass membrane protein</topology>
    </subcellularLocation>
</comment>
<reference evidence="8" key="1">
    <citation type="journal article" date="2020" name="mSystems">
        <title>Genome- and Community-Level Interaction Insights into Carbon Utilization and Element Cycling Functions of Hydrothermarchaeota in Hydrothermal Sediment.</title>
        <authorList>
            <person name="Zhou Z."/>
            <person name="Liu Y."/>
            <person name="Xu W."/>
            <person name="Pan J."/>
            <person name="Luo Z.H."/>
            <person name="Li M."/>
        </authorList>
    </citation>
    <scope>NUCLEOTIDE SEQUENCE [LARGE SCALE GENOMIC DNA]</scope>
    <source>
        <strain evidence="8">SpSt-488</strain>
    </source>
</reference>